<feature type="chain" id="PRO_5029492617" description="Outer membrane protein beta-barrel domain-containing protein" evidence="1">
    <location>
        <begin position="19"/>
        <end position="225"/>
    </location>
</feature>
<evidence type="ECO:0000256" key="1">
    <source>
        <dbReference type="SAM" id="SignalP"/>
    </source>
</evidence>
<keyword evidence="1" id="KW-0732">Signal</keyword>
<accession>A0A7K3WTG9</accession>
<dbReference type="RefSeq" id="WP_163286362.1">
    <property type="nucleotide sequence ID" value="NZ_JAAGVY010000037.1"/>
</dbReference>
<dbReference type="EMBL" id="JAAGVY010000037">
    <property type="protein sequence ID" value="NEN24970.1"/>
    <property type="molecule type" value="Genomic_DNA"/>
</dbReference>
<evidence type="ECO:0008006" key="4">
    <source>
        <dbReference type="Google" id="ProtNLM"/>
    </source>
</evidence>
<comment type="caution">
    <text evidence="2">The sequence shown here is derived from an EMBL/GenBank/DDBJ whole genome shotgun (WGS) entry which is preliminary data.</text>
</comment>
<reference evidence="2 3" key="1">
    <citation type="submission" date="2020-02" db="EMBL/GenBank/DDBJ databases">
        <title>Out from the shadows clarifying the taxonomy of the family Cryomorphaceae and related taxa by utilizing the GTDB taxonomic framework.</title>
        <authorList>
            <person name="Bowman J.P."/>
        </authorList>
    </citation>
    <scope>NUCLEOTIDE SEQUENCE [LARGE SCALE GENOMIC DNA]</scope>
    <source>
        <strain evidence="2 3">QSSC 1-22</strain>
    </source>
</reference>
<dbReference type="AlphaFoldDB" id="A0A7K3WTG9"/>
<protein>
    <recommendedName>
        <fullName evidence="4">Outer membrane protein beta-barrel domain-containing protein</fullName>
    </recommendedName>
</protein>
<name>A0A7K3WTG9_9FLAO</name>
<organism evidence="2 3">
    <name type="scientific">Cryomorpha ignava</name>
    <dbReference type="NCBI Taxonomy" id="101383"/>
    <lineage>
        <taxon>Bacteria</taxon>
        <taxon>Pseudomonadati</taxon>
        <taxon>Bacteroidota</taxon>
        <taxon>Flavobacteriia</taxon>
        <taxon>Flavobacteriales</taxon>
        <taxon>Cryomorphaceae</taxon>
        <taxon>Cryomorpha</taxon>
    </lineage>
</organism>
<dbReference type="Proteomes" id="UP000486602">
    <property type="component" value="Unassembled WGS sequence"/>
</dbReference>
<keyword evidence="3" id="KW-1185">Reference proteome</keyword>
<gene>
    <name evidence="2" type="ORF">G3O08_15830</name>
</gene>
<feature type="signal peptide" evidence="1">
    <location>
        <begin position="1"/>
        <end position="18"/>
    </location>
</feature>
<sequence>MKIFLSIALILLSLFAKAQFGQGENVMLLNGPCELKPYQNKLKPDFSLDARRTLFQKKWVGVMGIKAGVEYRRIHRLGIGVYFLNTRVFDRDFNFDIAADKVEYEFRYSTIYYERVLFFNRKWEVGSTLHLGGGNIRVFYQNPENSNERLQLKPVEFSTVELSAYGEYDILFWLGVGAGMGYRQVLGVNADLRKEFSSPIFVVNLQLKLIKLARSFYDEDVKYEY</sequence>
<evidence type="ECO:0000313" key="2">
    <source>
        <dbReference type="EMBL" id="NEN24970.1"/>
    </source>
</evidence>
<evidence type="ECO:0000313" key="3">
    <source>
        <dbReference type="Proteomes" id="UP000486602"/>
    </source>
</evidence>
<proteinExistence type="predicted"/>